<organism evidence="1 2">
    <name type="scientific">Thermophilibacter immobilis</name>
    <dbReference type="NCBI Taxonomy" id="2779519"/>
    <lineage>
        <taxon>Bacteria</taxon>
        <taxon>Bacillati</taxon>
        <taxon>Actinomycetota</taxon>
        <taxon>Coriobacteriia</taxon>
        <taxon>Coriobacteriales</taxon>
        <taxon>Atopobiaceae</taxon>
        <taxon>Thermophilibacter</taxon>
    </lineage>
</organism>
<gene>
    <name evidence="1" type="ORF">INP52_07715</name>
</gene>
<protein>
    <submittedName>
        <fullName evidence="1">Uncharacterized protein</fullName>
    </submittedName>
</protein>
<name>A0A7S7M8B1_9ACTN</name>
<proteinExistence type="predicted"/>
<dbReference type="KEGG" id="tio:INP52_07715"/>
<sequence length="100" mass="11678">MGRLGGTCGIPAYDDRVYLCVESVTARDGRFRPTRIRWDRGRVYPVIVSTLAATYGRRERGNLVFCWDVELPRKVYRELWWEAGRWFVKRRGGSYDETGA</sequence>
<dbReference type="EMBL" id="CP063767">
    <property type="protein sequence ID" value="QOY60292.1"/>
    <property type="molecule type" value="Genomic_DNA"/>
</dbReference>
<evidence type="ECO:0000313" key="2">
    <source>
        <dbReference type="Proteomes" id="UP000593735"/>
    </source>
</evidence>
<dbReference type="RefSeq" id="WP_194370594.1">
    <property type="nucleotide sequence ID" value="NZ_CP063767.1"/>
</dbReference>
<dbReference type="AlphaFoldDB" id="A0A7S7M8B1"/>
<accession>A0A7S7M8B1</accession>
<keyword evidence="2" id="KW-1185">Reference proteome</keyword>
<evidence type="ECO:0000313" key="1">
    <source>
        <dbReference type="EMBL" id="QOY60292.1"/>
    </source>
</evidence>
<dbReference type="Proteomes" id="UP000593735">
    <property type="component" value="Chromosome"/>
</dbReference>
<reference evidence="1 2" key="1">
    <citation type="submission" date="2020-10" db="EMBL/GenBank/DDBJ databases">
        <title>Olsenella immobilis sp.nov., isolated from the mud in a fermentation cellar used for the production of Chinese strong-flavoured liquor.</title>
        <authorList>
            <person name="Lu L."/>
        </authorList>
    </citation>
    <scope>NUCLEOTIDE SEQUENCE [LARGE SCALE GENOMIC DNA]</scope>
    <source>
        <strain evidence="1 2">LZLJ-2</strain>
    </source>
</reference>